<evidence type="ECO:0000256" key="2">
    <source>
        <dbReference type="ARBA" id="ARBA00034247"/>
    </source>
</evidence>
<evidence type="ECO:0000313" key="6">
    <source>
        <dbReference type="EMBL" id="MCV2884358.1"/>
    </source>
</evidence>
<dbReference type="InterPro" id="IPR000160">
    <property type="entry name" value="GGDEF_dom"/>
</dbReference>
<dbReference type="InterPro" id="IPR008979">
    <property type="entry name" value="Galactose-bd-like_sf"/>
</dbReference>
<accession>A0ABT3A6N5</accession>
<evidence type="ECO:0000256" key="3">
    <source>
        <dbReference type="SAM" id="Coils"/>
    </source>
</evidence>
<dbReference type="PROSITE" id="PS50887">
    <property type="entry name" value="GGDEF"/>
    <property type="match status" value="1"/>
</dbReference>
<dbReference type="PANTHER" id="PTHR45138:SF9">
    <property type="entry name" value="DIGUANYLATE CYCLASE DGCM-RELATED"/>
    <property type="match status" value="1"/>
</dbReference>
<feature type="coiled-coil region" evidence="3">
    <location>
        <begin position="428"/>
        <end position="469"/>
    </location>
</feature>
<feature type="transmembrane region" description="Helical" evidence="4">
    <location>
        <begin position="366"/>
        <end position="389"/>
    </location>
</feature>
<dbReference type="SUPFAM" id="SSF55073">
    <property type="entry name" value="Nucleotide cyclase"/>
    <property type="match status" value="1"/>
</dbReference>
<evidence type="ECO:0000259" key="5">
    <source>
        <dbReference type="PROSITE" id="PS50887"/>
    </source>
</evidence>
<feature type="transmembrane region" description="Helical" evidence="4">
    <location>
        <begin position="310"/>
        <end position="329"/>
    </location>
</feature>
<keyword evidence="4" id="KW-1133">Transmembrane helix</keyword>
<feature type="domain" description="GGDEF" evidence="5">
    <location>
        <begin position="497"/>
        <end position="627"/>
    </location>
</feature>
<comment type="caution">
    <text evidence="6">The sequence shown here is derived from an EMBL/GenBank/DDBJ whole genome shotgun (WGS) entry which is preliminary data.</text>
</comment>
<feature type="transmembrane region" description="Helical" evidence="4">
    <location>
        <begin position="281"/>
        <end position="303"/>
    </location>
</feature>
<dbReference type="InterPro" id="IPR011623">
    <property type="entry name" value="7TMR_DISM_rcpt_extracell_dom1"/>
</dbReference>
<protein>
    <recommendedName>
        <fullName evidence="1">diguanylate cyclase</fullName>
        <ecNumber evidence="1">2.7.7.65</ecNumber>
    </recommendedName>
</protein>
<dbReference type="SUPFAM" id="SSF49785">
    <property type="entry name" value="Galactose-binding domain-like"/>
    <property type="match status" value="1"/>
</dbReference>
<dbReference type="InterPro" id="IPR043128">
    <property type="entry name" value="Rev_trsase/Diguanyl_cyclase"/>
</dbReference>
<dbReference type="SMART" id="SM00267">
    <property type="entry name" value="GGDEF"/>
    <property type="match status" value="1"/>
</dbReference>
<keyword evidence="3" id="KW-0175">Coiled coil</keyword>
<dbReference type="EMBL" id="JAOWKX010000003">
    <property type="protein sequence ID" value="MCV2884358.1"/>
    <property type="molecule type" value="Genomic_DNA"/>
</dbReference>
<dbReference type="Gene3D" id="3.30.70.270">
    <property type="match status" value="1"/>
</dbReference>
<name>A0ABT3A6N5_9ALTE</name>
<dbReference type="PANTHER" id="PTHR45138">
    <property type="entry name" value="REGULATORY COMPONENTS OF SENSORY TRANSDUCTION SYSTEM"/>
    <property type="match status" value="1"/>
</dbReference>
<dbReference type="GO" id="GO:0052621">
    <property type="term" value="F:diguanylate cyclase activity"/>
    <property type="evidence" value="ECO:0007669"/>
    <property type="project" value="UniProtKB-EC"/>
</dbReference>
<comment type="catalytic activity">
    <reaction evidence="2">
        <text>2 GTP = 3',3'-c-di-GMP + 2 diphosphate</text>
        <dbReference type="Rhea" id="RHEA:24898"/>
        <dbReference type="ChEBI" id="CHEBI:33019"/>
        <dbReference type="ChEBI" id="CHEBI:37565"/>
        <dbReference type="ChEBI" id="CHEBI:58805"/>
        <dbReference type="EC" id="2.7.7.65"/>
    </reaction>
</comment>
<dbReference type="InterPro" id="IPR050469">
    <property type="entry name" value="Diguanylate_Cyclase"/>
</dbReference>
<evidence type="ECO:0000313" key="7">
    <source>
        <dbReference type="Proteomes" id="UP001652504"/>
    </source>
</evidence>
<evidence type="ECO:0000256" key="1">
    <source>
        <dbReference type="ARBA" id="ARBA00012528"/>
    </source>
</evidence>
<dbReference type="CDD" id="cd01949">
    <property type="entry name" value="GGDEF"/>
    <property type="match status" value="1"/>
</dbReference>
<feature type="transmembrane region" description="Helical" evidence="4">
    <location>
        <begin position="395"/>
        <end position="414"/>
    </location>
</feature>
<keyword evidence="4" id="KW-0472">Membrane</keyword>
<keyword evidence="6" id="KW-0808">Transferase</keyword>
<keyword evidence="4" id="KW-0812">Transmembrane</keyword>
<dbReference type="NCBIfam" id="TIGR00254">
    <property type="entry name" value="GGDEF"/>
    <property type="match status" value="1"/>
</dbReference>
<feature type="transmembrane region" description="Helical" evidence="4">
    <location>
        <begin position="12"/>
        <end position="36"/>
    </location>
</feature>
<dbReference type="Proteomes" id="UP001652504">
    <property type="component" value="Unassembled WGS sequence"/>
</dbReference>
<gene>
    <name evidence="6" type="ORF">OE749_06590</name>
</gene>
<evidence type="ECO:0000256" key="4">
    <source>
        <dbReference type="SAM" id="Phobius"/>
    </source>
</evidence>
<dbReference type="Pfam" id="PF07695">
    <property type="entry name" value="7TMR-DISM_7TM"/>
    <property type="match status" value="1"/>
</dbReference>
<organism evidence="6 7">
    <name type="scientific">Fluctibacter corallii</name>
    <dbReference type="NCBI Taxonomy" id="2984329"/>
    <lineage>
        <taxon>Bacteria</taxon>
        <taxon>Pseudomonadati</taxon>
        <taxon>Pseudomonadota</taxon>
        <taxon>Gammaproteobacteria</taxon>
        <taxon>Alteromonadales</taxon>
        <taxon>Alteromonadaceae</taxon>
        <taxon>Fluctibacter</taxon>
    </lineage>
</organism>
<proteinExistence type="predicted"/>
<dbReference type="EC" id="2.7.7.65" evidence="1"/>
<dbReference type="Pfam" id="PF00990">
    <property type="entry name" value="GGDEF"/>
    <property type="match status" value="1"/>
</dbReference>
<sequence length="630" mass="70956">MSHPLPPFERALPIASGVLLFALLALLFVSISVVLVDDVFETQHISAKKGQLTLSESMFSNYHTIPLKGEWEFHWGETLTPESYHIYQERLYTAVPHSWEKSTYGDQPIPQYGVASYVLHVNLPDSPAEYGMLLPQIGNSYRLFVDNQEIASAGKVGATADTSEPAYRAGVVTFKASTQARIILQVANFDYYWGGIWHNIHFGKRSDIERKNLFGVLRSTIIVSSFLILAIINLIHYSLRPSVLLPFVIALSCLLLGGRELEDSQLLGRIGYHDIDWHTHARASFLTFILATATLTASFHLMFKDSFQRWVMLAIYAFCTFFALLTVFFEPLFASQYMYIFQFGVLIGIVYVLARLMVNVRKRQRAAGILLVGTLFLFVLVANDILYNLGWVKTGHTVSFGLLAFVLCQLYVTYTKFIHATEENQTLYTVLETRNRALEELSQNLEAKVEKRTEELASANKKLKNLANQDPLTSLPNRRGLLQYINEFMSGNLYTATPMTLLVLDFDNFKQLNDVHGHDAGDKVLLMGAQLMRAALRKSDSIARWGGEEFLIFLPDTTLEGAKILADKLNQLAQNELSERINIPVTVTIGIAEFRLGETFDECFKRADDALYQGKSAGRNTVVLAKSALR</sequence>
<reference evidence="6 7" key="1">
    <citation type="submission" date="2022-10" db="EMBL/GenBank/DDBJ databases">
        <title>Aestuariibacter sp. AA17 isolated from Montipora capitata coral fragment.</title>
        <authorList>
            <person name="Emsley S.A."/>
            <person name="Pfannmuller K.M."/>
            <person name="Loughran R.M."/>
            <person name="Shlafstein M."/>
            <person name="Papke E."/>
            <person name="Saw J.H."/>
            <person name="Ushijima B."/>
            <person name="Videau P."/>
        </authorList>
    </citation>
    <scope>NUCLEOTIDE SEQUENCE [LARGE SCALE GENOMIC DNA]</scope>
    <source>
        <strain evidence="6 7">AA17</strain>
    </source>
</reference>
<keyword evidence="7" id="KW-1185">Reference proteome</keyword>
<dbReference type="InterPro" id="IPR029787">
    <property type="entry name" value="Nucleotide_cyclase"/>
</dbReference>
<dbReference type="RefSeq" id="WP_263711594.1">
    <property type="nucleotide sequence ID" value="NZ_JAOWKX010000003.1"/>
</dbReference>
<dbReference type="Gene3D" id="2.60.120.260">
    <property type="entry name" value="Galactose-binding domain-like"/>
    <property type="match status" value="1"/>
</dbReference>
<feature type="transmembrane region" description="Helical" evidence="4">
    <location>
        <begin position="213"/>
        <end position="235"/>
    </location>
</feature>
<feature type="transmembrane region" description="Helical" evidence="4">
    <location>
        <begin position="335"/>
        <end position="354"/>
    </location>
</feature>
<keyword evidence="6" id="KW-0548">Nucleotidyltransferase</keyword>